<name>A0ACB9RA39_9MYRT</name>
<organism evidence="1 2">
    <name type="scientific">Melastoma candidum</name>
    <dbReference type="NCBI Taxonomy" id="119954"/>
    <lineage>
        <taxon>Eukaryota</taxon>
        <taxon>Viridiplantae</taxon>
        <taxon>Streptophyta</taxon>
        <taxon>Embryophyta</taxon>
        <taxon>Tracheophyta</taxon>
        <taxon>Spermatophyta</taxon>
        <taxon>Magnoliopsida</taxon>
        <taxon>eudicotyledons</taxon>
        <taxon>Gunneridae</taxon>
        <taxon>Pentapetalae</taxon>
        <taxon>rosids</taxon>
        <taxon>malvids</taxon>
        <taxon>Myrtales</taxon>
        <taxon>Melastomataceae</taxon>
        <taxon>Melastomatoideae</taxon>
        <taxon>Melastomateae</taxon>
        <taxon>Melastoma</taxon>
    </lineage>
</organism>
<evidence type="ECO:0000313" key="1">
    <source>
        <dbReference type="EMBL" id="KAI4375780.1"/>
    </source>
</evidence>
<sequence length="79" mass="9016">MITDRGFHDGRVDPPFPPRVRGRVLIPLARILFSDLSSLLIAPLAGILLSDSLSLLQVKRLLLMQLLLVFRTPLLWEQW</sequence>
<accession>A0ACB9RA39</accession>
<reference evidence="2" key="1">
    <citation type="journal article" date="2023" name="Front. Plant Sci.">
        <title>Chromosomal-level genome assembly of Melastoma candidum provides insights into trichome evolution.</title>
        <authorList>
            <person name="Zhong Y."/>
            <person name="Wu W."/>
            <person name="Sun C."/>
            <person name="Zou P."/>
            <person name="Liu Y."/>
            <person name="Dai S."/>
            <person name="Zhou R."/>
        </authorList>
    </citation>
    <scope>NUCLEOTIDE SEQUENCE [LARGE SCALE GENOMIC DNA]</scope>
</reference>
<keyword evidence="2" id="KW-1185">Reference proteome</keyword>
<evidence type="ECO:0000313" key="2">
    <source>
        <dbReference type="Proteomes" id="UP001057402"/>
    </source>
</evidence>
<comment type="caution">
    <text evidence="1">The sequence shown here is derived from an EMBL/GenBank/DDBJ whole genome shotgun (WGS) entry which is preliminary data.</text>
</comment>
<proteinExistence type="predicted"/>
<dbReference type="EMBL" id="CM042883">
    <property type="protein sequence ID" value="KAI4375780.1"/>
    <property type="molecule type" value="Genomic_DNA"/>
</dbReference>
<gene>
    <name evidence="1" type="ORF">MLD38_013607</name>
</gene>
<protein>
    <submittedName>
        <fullName evidence="1">Uncharacterized protein</fullName>
    </submittedName>
</protein>
<dbReference type="Proteomes" id="UP001057402">
    <property type="component" value="Chromosome 4"/>
</dbReference>